<dbReference type="SUPFAM" id="SSF48498">
    <property type="entry name" value="Tetracyclin repressor-like, C-terminal domain"/>
    <property type="match status" value="1"/>
</dbReference>
<feature type="domain" description="HTH tetR-type" evidence="3">
    <location>
        <begin position="16"/>
        <end position="76"/>
    </location>
</feature>
<dbReference type="Pfam" id="PF14246">
    <property type="entry name" value="TetR_C_7"/>
    <property type="match status" value="1"/>
</dbReference>
<organism evidence="4 5">
    <name type="scientific">Neoroseomonas marina</name>
    <dbReference type="NCBI Taxonomy" id="1232220"/>
    <lineage>
        <taxon>Bacteria</taxon>
        <taxon>Pseudomonadati</taxon>
        <taxon>Pseudomonadota</taxon>
        <taxon>Alphaproteobacteria</taxon>
        <taxon>Acetobacterales</taxon>
        <taxon>Acetobacteraceae</taxon>
        <taxon>Neoroseomonas</taxon>
    </lineage>
</organism>
<dbReference type="EMBL" id="JABBKX010000002">
    <property type="protein sequence ID" value="NMJ41101.1"/>
    <property type="molecule type" value="Genomic_DNA"/>
</dbReference>
<dbReference type="InterPro" id="IPR036271">
    <property type="entry name" value="Tet_transcr_reg_TetR-rel_C_sf"/>
</dbReference>
<dbReference type="InterPro" id="IPR001647">
    <property type="entry name" value="HTH_TetR"/>
</dbReference>
<protein>
    <submittedName>
        <fullName evidence="4">TetR/AcrR family transcriptional regulator</fullName>
    </submittedName>
</protein>
<dbReference type="PANTHER" id="PTHR30055:SF223">
    <property type="entry name" value="HTH-TYPE TRANSCRIPTIONAL REGULATOR UIDR"/>
    <property type="match status" value="1"/>
</dbReference>
<evidence type="ECO:0000259" key="3">
    <source>
        <dbReference type="PROSITE" id="PS50977"/>
    </source>
</evidence>
<name>A0A848E9F9_9PROT</name>
<comment type="caution">
    <text evidence="4">The sequence shown here is derived from an EMBL/GenBank/DDBJ whole genome shotgun (WGS) entry which is preliminary data.</text>
</comment>
<dbReference type="GO" id="GO:0000976">
    <property type="term" value="F:transcription cis-regulatory region binding"/>
    <property type="evidence" value="ECO:0007669"/>
    <property type="project" value="TreeGrafter"/>
</dbReference>
<dbReference type="SUPFAM" id="SSF46689">
    <property type="entry name" value="Homeodomain-like"/>
    <property type="match status" value="1"/>
</dbReference>
<dbReference type="InterPro" id="IPR039536">
    <property type="entry name" value="TetR_C_Proteobacteria"/>
</dbReference>
<evidence type="ECO:0000313" key="4">
    <source>
        <dbReference type="EMBL" id="NMJ41101.1"/>
    </source>
</evidence>
<reference evidence="4 5" key="1">
    <citation type="submission" date="2020-03" db="EMBL/GenBank/DDBJ databases">
        <authorList>
            <person name="Sun Q."/>
        </authorList>
    </citation>
    <scope>NUCLEOTIDE SEQUENCE [LARGE SCALE GENOMIC DNA]</scope>
    <source>
        <strain evidence="4 5">JC162</strain>
    </source>
</reference>
<dbReference type="InterPro" id="IPR050109">
    <property type="entry name" value="HTH-type_TetR-like_transc_reg"/>
</dbReference>
<evidence type="ECO:0000256" key="1">
    <source>
        <dbReference type="ARBA" id="ARBA00023125"/>
    </source>
</evidence>
<gene>
    <name evidence="4" type="ORF">GWK16_07610</name>
</gene>
<dbReference type="Proteomes" id="UP000548582">
    <property type="component" value="Unassembled WGS sequence"/>
</dbReference>
<proteinExistence type="predicted"/>
<sequence>MSDVAEAAPRRRLSEADRDRLLRAAAHGIFLRDGYTAARMDDVAHAAGMSKRTLYQHYASKALLFEAVMQDSLCPLGIDPAAEAEPDLATALRAMLVSLARHLFEPQQVAIFRLIIAEVRRAPELADAFHRAGPGRGASSIERRLAAEIDSGQLRLADAHQAARMLFGAAIGAAHMFLLLGLNGPPSEAEIERLAGEAVEIFLRGALTDRAG</sequence>
<dbReference type="InterPro" id="IPR009057">
    <property type="entry name" value="Homeodomain-like_sf"/>
</dbReference>
<dbReference type="AlphaFoldDB" id="A0A848E9F9"/>
<evidence type="ECO:0000313" key="5">
    <source>
        <dbReference type="Proteomes" id="UP000548582"/>
    </source>
</evidence>
<dbReference type="PANTHER" id="PTHR30055">
    <property type="entry name" value="HTH-TYPE TRANSCRIPTIONAL REGULATOR RUTR"/>
    <property type="match status" value="1"/>
</dbReference>
<dbReference type="PRINTS" id="PR00455">
    <property type="entry name" value="HTHTETR"/>
</dbReference>
<dbReference type="Pfam" id="PF00440">
    <property type="entry name" value="TetR_N"/>
    <property type="match status" value="1"/>
</dbReference>
<dbReference type="PROSITE" id="PS50977">
    <property type="entry name" value="HTH_TETR_2"/>
    <property type="match status" value="1"/>
</dbReference>
<accession>A0A848E9F9</accession>
<evidence type="ECO:0000256" key="2">
    <source>
        <dbReference type="PROSITE-ProRule" id="PRU00335"/>
    </source>
</evidence>
<dbReference type="GO" id="GO:0003700">
    <property type="term" value="F:DNA-binding transcription factor activity"/>
    <property type="evidence" value="ECO:0007669"/>
    <property type="project" value="TreeGrafter"/>
</dbReference>
<dbReference type="Gene3D" id="1.10.357.10">
    <property type="entry name" value="Tetracycline Repressor, domain 2"/>
    <property type="match status" value="1"/>
</dbReference>
<keyword evidence="5" id="KW-1185">Reference proteome</keyword>
<dbReference type="RefSeq" id="WP_170053339.1">
    <property type="nucleotide sequence ID" value="NZ_JABBKX010000002.1"/>
</dbReference>
<feature type="DNA-binding region" description="H-T-H motif" evidence="2">
    <location>
        <begin position="39"/>
        <end position="58"/>
    </location>
</feature>
<keyword evidence="1 2" id="KW-0238">DNA-binding</keyword>